<dbReference type="Gene3D" id="3.80.10.10">
    <property type="entry name" value="Ribonuclease Inhibitor"/>
    <property type="match status" value="2"/>
</dbReference>
<gene>
    <name evidence="5" type="ORF">NEZAVI_LOCUS10913</name>
</gene>
<dbReference type="InterPro" id="IPR001611">
    <property type="entry name" value="Leu-rich_rpt"/>
</dbReference>
<evidence type="ECO:0000256" key="2">
    <source>
        <dbReference type="ARBA" id="ARBA00022737"/>
    </source>
</evidence>
<dbReference type="PROSITE" id="PS51450">
    <property type="entry name" value="LRR"/>
    <property type="match status" value="2"/>
</dbReference>
<keyword evidence="6" id="KW-1185">Reference proteome</keyword>
<dbReference type="Proteomes" id="UP001152798">
    <property type="component" value="Chromosome 5"/>
</dbReference>
<dbReference type="AlphaFoldDB" id="A0A9P0HHT1"/>
<sequence length="397" mass="45224">MRISASVEISNRLLPSLNLGNRRPEKSYLSIGYLPGQKEKVFILHQTIRNGHGVKYKVNDNIGGIFVKFIVEGKATLRFKEPPVDLIIKGEPKPLSNFLQVLKQFMDKKVPLKLLQLSNLAGASSKVDTKPVKLVLKQKKEFPIFPRALETLQINEAMMKKFDCKILRLQKLKILNLADNCLEDIPNEIDLLPALEELHLAKNKIGEKSKFTWLSSQTLRLSLIHLDLRENCISFIPQEICRLKNLKNLLLDKNRLQHLPNGLGLLSKLKKLSVSHNLLEWMPGSCQFLRLNTVDVSKNNWKDHCSRGNRLRAVFNLVDISAVAVLKHRIEFSEELIPRTLVCYLENAGYCSCGIPVFPSRPNKFAPLDRFLSAAERVFVLEEEPVIGFCTCFQHST</sequence>
<proteinExistence type="predicted"/>
<dbReference type="InterPro" id="IPR032675">
    <property type="entry name" value="LRR_dom_sf"/>
</dbReference>
<dbReference type="GO" id="GO:0005737">
    <property type="term" value="C:cytoplasm"/>
    <property type="evidence" value="ECO:0007669"/>
    <property type="project" value="TreeGrafter"/>
</dbReference>
<dbReference type="InterPro" id="IPR003591">
    <property type="entry name" value="Leu-rich_rpt_typical-subtyp"/>
</dbReference>
<evidence type="ECO:0000256" key="1">
    <source>
        <dbReference type="ARBA" id="ARBA00022614"/>
    </source>
</evidence>
<organism evidence="5 6">
    <name type="scientific">Nezara viridula</name>
    <name type="common">Southern green stink bug</name>
    <name type="synonym">Cimex viridulus</name>
    <dbReference type="NCBI Taxonomy" id="85310"/>
    <lineage>
        <taxon>Eukaryota</taxon>
        <taxon>Metazoa</taxon>
        <taxon>Ecdysozoa</taxon>
        <taxon>Arthropoda</taxon>
        <taxon>Hexapoda</taxon>
        <taxon>Insecta</taxon>
        <taxon>Pterygota</taxon>
        <taxon>Neoptera</taxon>
        <taxon>Paraneoptera</taxon>
        <taxon>Hemiptera</taxon>
        <taxon>Heteroptera</taxon>
        <taxon>Panheteroptera</taxon>
        <taxon>Pentatomomorpha</taxon>
        <taxon>Pentatomoidea</taxon>
        <taxon>Pentatomidae</taxon>
        <taxon>Pentatominae</taxon>
        <taxon>Nezara</taxon>
    </lineage>
</organism>
<dbReference type="SMART" id="SM00369">
    <property type="entry name" value="LRR_TYP"/>
    <property type="match status" value="4"/>
</dbReference>
<keyword evidence="3" id="KW-0539">Nucleus</keyword>
<dbReference type="Pfam" id="PF25344">
    <property type="entry name" value="PH_LRR1"/>
    <property type="match status" value="1"/>
</dbReference>
<dbReference type="PANTHER" id="PTHR48051">
    <property type="match status" value="1"/>
</dbReference>
<feature type="domain" description="PIF1/LRR1 pleckstrin homology" evidence="4">
    <location>
        <begin position="1"/>
        <end position="110"/>
    </location>
</feature>
<dbReference type="Pfam" id="PF00560">
    <property type="entry name" value="LRR_1"/>
    <property type="match status" value="1"/>
</dbReference>
<evidence type="ECO:0000313" key="5">
    <source>
        <dbReference type="EMBL" id="CAH1401987.1"/>
    </source>
</evidence>
<dbReference type="InterPro" id="IPR057437">
    <property type="entry name" value="PIF1/LRR1_PH"/>
</dbReference>
<dbReference type="OrthoDB" id="17912at2759"/>
<protein>
    <recommendedName>
        <fullName evidence="4">PIF1/LRR1 pleckstrin homology domain-containing protein</fullName>
    </recommendedName>
</protein>
<keyword evidence="1" id="KW-0433">Leucine-rich repeat</keyword>
<reference evidence="5" key="1">
    <citation type="submission" date="2022-01" db="EMBL/GenBank/DDBJ databases">
        <authorList>
            <person name="King R."/>
        </authorList>
    </citation>
    <scope>NUCLEOTIDE SEQUENCE</scope>
</reference>
<evidence type="ECO:0000256" key="3">
    <source>
        <dbReference type="ARBA" id="ARBA00023242"/>
    </source>
</evidence>
<keyword evidence="2" id="KW-0677">Repeat</keyword>
<dbReference type="SUPFAM" id="SSF52058">
    <property type="entry name" value="L domain-like"/>
    <property type="match status" value="1"/>
</dbReference>
<dbReference type="Pfam" id="PF13855">
    <property type="entry name" value="LRR_8"/>
    <property type="match status" value="1"/>
</dbReference>
<evidence type="ECO:0000313" key="6">
    <source>
        <dbReference type="Proteomes" id="UP001152798"/>
    </source>
</evidence>
<accession>A0A9P0HHT1</accession>
<dbReference type="EMBL" id="OV725081">
    <property type="protein sequence ID" value="CAH1401987.1"/>
    <property type="molecule type" value="Genomic_DNA"/>
</dbReference>
<name>A0A9P0HHT1_NEZVI</name>
<evidence type="ECO:0000259" key="4">
    <source>
        <dbReference type="Pfam" id="PF25344"/>
    </source>
</evidence>
<dbReference type="PANTHER" id="PTHR48051:SF52">
    <property type="entry name" value="LEUCINE-RICH REPEAT PROTEIN 1"/>
    <property type="match status" value="1"/>
</dbReference>
<dbReference type="InterPro" id="IPR050216">
    <property type="entry name" value="LRR_domain-containing"/>
</dbReference>